<keyword evidence="1" id="KW-0479">Metal-binding</keyword>
<feature type="domain" description="RING-type" evidence="6">
    <location>
        <begin position="244"/>
        <end position="279"/>
    </location>
</feature>
<dbReference type="PROSITE" id="PS50089">
    <property type="entry name" value="ZF_RING_2"/>
    <property type="match status" value="1"/>
</dbReference>
<name>A0A6P5S766_PRUAV</name>
<evidence type="ECO:0000256" key="1">
    <source>
        <dbReference type="ARBA" id="ARBA00022723"/>
    </source>
</evidence>
<evidence type="ECO:0000313" key="7">
    <source>
        <dbReference type="Proteomes" id="UP000515124"/>
    </source>
</evidence>
<keyword evidence="2 4" id="KW-0863">Zinc-finger</keyword>
<dbReference type="InterPro" id="IPR013083">
    <property type="entry name" value="Znf_RING/FYVE/PHD"/>
</dbReference>
<dbReference type="GO" id="GO:0004842">
    <property type="term" value="F:ubiquitin-protein transferase activity"/>
    <property type="evidence" value="ECO:0007669"/>
    <property type="project" value="TreeGrafter"/>
</dbReference>
<evidence type="ECO:0000313" key="8">
    <source>
        <dbReference type="RefSeq" id="XP_021810377.1"/>
    </source>
</evidence>
<dbReference type="GO" id="GO:0008270">
    <property type="term" value="F:zinc ion binding"/>
    <property type="evidence" value="ECO:0007669"/>
    <property type="project" value="UniProtKB-KW"/>
</dbReference>
<dbReference type="InterPro" id="IPR001841">
    <property type="entry name" value="Znf_RING"/>
</dbReference>
<dbReference type="Pfam" id="PF13920">
    <property type="entry name" value="zf-C3HC4_3"/>
    <property type="match status" value="1"/>
</dbReference>
<gene>
    <name evidence="8" type="primary">LOC110753735</name>
</gene>
<dbReference type="FunFam" id="1.10.1170.10:FF:000002">
    <property type="entry name" value="Baculoviral IAP repeat containing 7"/>
    <property type="match status" value="1"/>
</dbReference>
<dbReference type="KEGG" id="pavi:110753735"/>
<organism evidence="7 8">
    <name type="scientific">Prunus avium</name>
    <name type="common">Cherry</name>
    <name type="synonym">Cerasus avium</name>
    <dbReference type="NCBI Taxonomy" id="42229"/>
    <lineage>
        <taxon>Eukaryota</taxon>
        <taxon>Viridiplantae</taxon>
        <taxon>Streptophyta</taxon>
        <taxon>Embryophyta</taxon>
        <taxon>Tracheophyta</taxon>
        <taxon>Spermatophyta</taxon>
        <taxon>Magnoliopsida</taxon>
        <taxon>eudicotyledons</taxon>
        <taxon>Gunneridae</taxon>
        <taxon>Pentapetalae</taxon>
        <taxon>rosids</taxon>
        <taxon>fabids</taxon>
        <taxon>Rosales</taxon>
        <taxon>Rosaceae</taxon>
        <taxon>Amygdaloideae</taxon>
        <taxon>Amygdaleae</taxon>
        <taxon>Prunus</taxon>
    </lineage>
</organism>
<proteinExistence type="predicted"/>
<accession>A0A6P5S766</accession>
<dbReference type="Gramene" id="Pav_sc0000373.1_g490.1.mk:mrna">
    <property type="protein sequence ID" value="Pav_sc0000373.1_g490.1.mk:mrna"/>
    <property type="gene ID" value="Pav_sc0000373.1_g490.1.mk"/>
</dbReference>
<dbReference type="Gene3D" id="3.30.40.10">
    <property type="entry name" value="Zinc/RING finger domain, C3HC4 (zinc finger)"/>
    <property type="match status" value="1"/>
</dbReference>
<dbReference type="Proteomes" id="UP000515124">
    <property type="component" value="Unplaced"/>
</dbReference>
<evidence type="ECO:0000256" key="3">
    <source>
        <dbReference type="ARBA" id="ARBA00022833"/>
    </source>
</evidence>
<sequence length="291" mass="33251">MAIEAQMCSENLGFPLCGSQDWMVDNGYGGGGGGGFSHFCFNVQQKHQLQQQQQQQQQQQVQNQQQINQNLCFDTSFLVPTLENNNTFSSIMASCSQTMEAQAAKQRQEIDQYIRLQNERLRLVLQEQRKQQLAMLLKKIESTTQVLLKQKDDEITQANRRRMELEDFLRKLEAENQAWQRVAQENEAMVVSLNNTLEQYRERVSCCLINGADDAESCCDNREEEEAESDGVDYEQIRMKMKVCKSCNSRSSCVLFLPCRHLCSCKACEAVLDCCPVCRTPKKASIEALIS</sequence>
<keyword evidence="7" id="KW-1185">Reference proteome</keyword>
<evidence type="ECO:0000256" key="2">
    <source>
        <dbReference type="ARBA" id="ARBA00022771"/>
    </source>
</evidence>
<dbReference type="PANTHER" id="PTHR42647:SF6">
    <property type="entry name" value="RING-TYPE DOMAIN-CONTAINING PROTEIN"/>
    <property type="match status" value="1"/>
</dbReference>
<dbReference type="GeneID" id="110753735"/>
<reference evidence="8" key="1">
    <citation type="submission" date="2025-08" db="UniProtKB">
        <authorList>
            <consortium name="RefSeq"/>
        </authorList>
    </citation>
    <scope>IDENTIFICATION</scope>
</reference>
<evidence type="ECO:0000256" key="5">
    <source>
        <dbReference type="SAM" id="Coils"/>
    </source>
</evidence>
<evidence type="ECO:0000259" key="6">
    <source>
        <dbReference type="PROSITE" id="PS50089"/>
    </source>
</evidence>
<keyword evidence="5" id="KW-0175">Coiled coil</keyword>
<dbReference type="PANTHER" id="PTHR42647">
    <property type="entry name" value="SBP (S-RIBONUCLEASE BINDING PROTEIN) FAMILY PROTEIN"/>
    <property type="match status" value="1"/>
</dbReference>
<dbReference type="RefSeq" id="XP_021810377.1">
    <property type="nucleotide sequence ID" value="XM_021954685.1"/>
</dbReference>
<dbReference type="AlphaFoldDB" id="A0A6P5S766"/>
<feature type="coiled-coil region" evidence="5">
    <location>
        <begin position="148"/>
        <end position="203"/>
    </location>
</feature>
<keyword evidence="3" id="KW-0862">Zinc</keyword>
<protein>
    <submittedName>
        <fullName evidence="8">Probable BOI-related E3 ubiquitin-protein ligase 3</fullName>
    </submittedName>
</protein>
<dbReference type="PIRSF" id="PIRSF036836">
    <property type="entry name" value="RNase_bind_SBP1"/>
    <property type="match status" value="1"/>
</dbReference>
<evidence type="ECO:0000256" key="4">
    <source>
        <dbReference type="PROSITE-ProRule" id="PRU00175"/>
    </source>
</evidence>